<dbReference type="InterPro" id="IPR052624">
    <property type="entry name" value="CRIM1"/>
</dbReference>
<dbReference type="AlphaFoldDB" id="A0A212C2R0"/>
<name>A0A212C2R0_CEREH</name>
<organism evidence="2 3">
    <name type="scientific">Cervus elaphus hippelaphus</name>
    <name type="common">European red deer</name>
    <dbReference type="NCBI Taxonomy" id="46360"/>
    <lineage>
        <taxon>Eukaryota</taxon>
        <taxon>Metazoa</taxon>
        <taxon>Chordata</taxon>
        <taxon>Craniata</taxon>
        <taxon>Vertebrata</taxon>
        <taxon>Euteleostomi</taxon>
        <taxon>Mammalia</taxon>
        <taxon>Eutheria</taxon>
        <taxon>Laurasiatheria</taxon>
        <taxon>Artiodactyla</taxon>
        <taxon>Ruminantia</taxon>
        <taxon>Pecora</taxon>
        <taxon>Cervidae</taxon>
        <taxon>Cervinae</taxon>
        <taxon>Cervus</taxon>
    </lineage>
</organism>
<dbReference type="Pfam" id="PF00093">
    <property type="entry name" value="VWC"/>
    <property type="match status" value="1"/>
</dbReference>
<dbReference type="PROSITE" id="PS50184">
    <property type="entry name" value="VWFC_2"/>
    <property type="match status" value="1"/>
</dbReference>
<evidence type="ECO:0000313" key="2">
    <source>
        <dbReference type="EMBL" id="OWK00144.1"/>
    </source>
</evidence>
<gene>
    <name evidence="2" type="ORF">Celaphus_00015634</name>
</gene>
<comment type="caution">
    <text evidence="2">The sequence shown here is derived from an EMBL/GenBank/DDBJ whole genome shotgun (WGS) entry which is preliminary data.</text>
</comment>
<keyword evidence="3" id="KW-1185">Reference proteome</keyword>
<dbReference type="Proteomes" id="UP000242450">
    <property type="component" value="Chromosome 33"/>
</dbReference>
<dbReference type="PANTHER" id="PTHR46439">
    <property type="entry name" value="CYSTEINE-RICH MOTOR NEURON 1 PROTEIN"/>
    <property type="match status" value="1"/>
</dbReference>
<dbReference type="PROSITE" id="PS01208">
    <property type="entry name" value="VWFC_1"/>
    <property type="match status" value="1"/>
</dbReference>
<reference evidence="2 3" key="1">
    <citation type="journal article" date="2018" name="Mol. Genet. Genomics">
        <title>The red deer Cervus elaphus genome CerEla1.0: sequencing, annotating, genes, and chromosomes.</title>
        <authorList>
            <person name="Bana N.A."/>
            <person name="Nyiri A."/>
            <person name="Nagy J."/>
            <person name="Frank K."/>
            <person name="Nagy T."/>
            <person name="Steger V."/>
            <person name="Schiller M."/>
            <person name="Lakatos P."/>
            <person name="Sugar L."/>
            <person name="Horn P."/>
            <person name="Barta E."/>
            <person name="Orosz L."/>
        </authorList>
    </citation>
    <scope>NUCLEOTIDE SEQUENCE [LARGE SCALE GENOMIC DNA]</scope>
    <source>
        <strain evidence="2">Hungarian</strain>
    </source>
</reference>
<evidence type="ECO:0000313" key="3">
    <source>
        <dbReference type="Proteomes" id="UP000242450"/>
    </source>
</evidence>
<dbReference type="SUPFAM" id="SSF57603">
    <property type="entry name" value="FnI-like domain"/>
    <property type="match status" value="1"/>
</dbReference>
<evidence type="ECO:0000259" key="1">
    <source>
        <dbReference type="PROSITE" id="PS50184"/>
    </source>
</evidence>
<dbReference type="InterPro" id="IPR001007">
    <property type="entry name" value="VWF_dom"/>
</dbReference>
<dbReference type="EMBL" id="MKHE01000033">
    <property type="protein sequence ID" value="OWK00144.1"/>
    <property type="molecule type" value="Genomic_DNA"/>
</dbReference>
<dbReference type="OrthoDB" id="8939548at2759"/>
<accession>A0A212C2R0</accession>
<dbReference type="SMART" id="SM00214">
    <property type="entry name" value="VWC"/>
    <property type="match status" value="1"/>
</dbReference>
<dbReference type="Gene3D" id="6.20.200.20">
    <property type="match status" value="1"/>
</dbReference>
<protein>
    <recommendedName>
        <fullName evidence="1">VWFC domain-containing protein</fullName>
    </recommendedName>
</protein>
<feature type="domain" description="VWFC" evidence="1">
    <location>
        <begin position="10"/>
        <end position="68"/>
    </location>
</feature>
<proteinExistence type="predicted"/>
<sequence>MKKEGYGEEIACTQNGQMYLNRDIWKPAPCQICVCDNGAILCDKIQCQDVLECADPVTPPGECCPVCPHTTAGGKTNFGKNADHQDHKDREERGAQKENLVVLAQQDLLVNLVTLAQWVQLVHEDQRALLENLVKMASLVEMENLVKWDSQDLRDTKVLKALKVKLEQLVPRVKLALLVQWVPWVRWVQEECQEREEGLDHRVLLGSEVHMACLENLGRWVLLGYLALLVFQEILE</sequence>